<sequence>MRIEIARADDRMAPSGKAILRSLQNESMPVIDLVIREAFQNSLDATIKGKNETQISVTTKQIDTGKIAGYFEKIDSRLKDKFPGEHTVMSISDKNTYGLTGEIYTTDKIALSKSNIYKLIYGLNMNQEQEGAGGSWGLGKTSFFRIGCGIVIYYSRIQTGNGEFEERLAACLIENSDSDDAIMPDNDRGIAWWGNKPSEKKDTDKSYPITDQTEIRKFLKDLKVAPYEGEETGTSIIIPFIEEDKIIAYDQDYSENNSYWWEKDLTSSVEMAIKRWYGPRIMNKDYSDTFENSSLTPFINGKPISPLTFEDTFGWFYKLYSAGATGKSSDENIIVKPLYLKRLGMENPSIPIGHIAYTKLTLDELNNKNKNNVLTPLAYIGDKTHLESSVTSAKILAYSRKPGMVVQYVVDDANWMKGLTVEENTFILAYFVPNSSGLLHSTYRERYKTLESYLRDTENADHAVWIDKVIGAKAITIVERIKREVSKVLYESLSESDLTSSNSRTSALSRKFGSMLLPKANFGKSSSVKQVNKPPKEISHKHSSSMIQATNINLIDENNIRLEFKATINHDSLVFFEVDTVDKKIDENKWYKYFEDTVKFPFSINKIKIEKINDLSYENQLDNEELNFVKLSNMKAGFKIETSQSEITVVEGKIELYVADLTMQPALSIKKLKE</sequence>
<evidence type="ECO:0008006" key="3">
    <source>
        <dbReference type="Google" id="ProtNLM"/>
    </source>
</evidence>
<organism evidence="1 2">
    <name type="scientific">Marinilactibacillus psychrotolerans</name>
    <dbReference type="NCBI Taxonomy" id="191770"/>
    <lineage>
        <taxon>Bacteria</taxon>
        <taxon>Bacillati</taxon>
        <taxon>Bacillota</taxon>
        <taxon>Bacilli</taxon>
        <taxon>Lactobacillales</taxon>
        <taxon>Carnobacteriaceae</taxon>
        <taxon>Marinilactibacillus</taxon>
    </lineage>
</organism>
<comment type="caution">
    <text evidence="1">The sequence shown here is derived from an EMBL/GenBank/DDBJ whole genome shotgun (WGS) entry which is preliminary data.</text>
</comment>
<evidence type="ECO:0000313" key="2">
    <source>
        <dbReference type="Proteomes" id="UP001625374"/>
    </source>
</evidence>
<dbReference type="EMBL" id="JBGQQK010000003">
    <property type="protein sequence ID" value="MFL2102019.1"/>
    <property type="molecule type" value="Genomic_DNA"/>
</dbReference>
<proteinExistence type="predicted"/>
<name>A0ABW8UL16_9LACT</name>
<dbReference type="RefSeq" id="WP_407142203.1">
    <property type="nucleotide sequence ID" value="NZ_JBGQQI010000039.1"/>
</dbReference>
<evidence type="ECO:0000313" key="1">
    <source>
        <dbReference type="EMBL" id="MFL2102019.1"/>
    </source>
</evidence>
<accession>A0ABW8UL16</accession>
<protein>
    <recommendedName>
        <fullName evidence="3">ATP-binding protein</fullName>
    </recommendedName>
</protein>
<dbReference type="Proteomes" id="UP001625374">
    <property type="component" value="Unassembled WGS sequence"/>
</dbReference>
<keyword evidence="2" id="KW-1185">Reference proteome</keyword>
<gene>
    <name evidence="1" type="ORF">ACEN37_02015</name>
</gene>
<reference evidence="1 2" key="1">
    <citation type="submission" date="2024-08" db="EMBL/GenBank/DDBJ databases">
        <authorList>
            <person name="Arias E."/>
        </authorList>
    </citation>
    <scope>NUCLEOTIDE SEQUENCE [LARGE SCALE GENOMIC DNA]</scope>
    <source>
        <strain evidence="1 2">FAM 24106</strain>
    </source>
</reference>